<dbReference type="FunCoup" id="I2H9F2">
    <property type="interactions" value="119"/>
</dbReference>
<dbReference type="OMA" id="NTSMIPH"/>
<sequence>MTPILFRQWTVAAHDYSEDLHSELKKRGFVLNESIPLSKKSQRDLKYISTRNANICIKKNTERNIRTIIEPFILNIIKRSNMLHLSGGNGLIFKVVNCPDVDLNFTHTCLKDRLTLDTQVAESLRSCRSKMESNIKINKINPLKANATAKRFLIDTCSLPYLNKHHGYLIKFQLMPSEIENKFETFLNESLPKTLKFNLHIESQNRSYFKSFRNLQNFSIDRVNLSSNLFKTKPCIKFESWDVSCPQINLENYFWNQYSKLFDIKFNELELYKKPYERIRSSHRFKKFEKKTLKFKQKYWKLHKCTLKELNWKPFERIESLFIDYLETNDTIDFSIATINFHAPTIVFAKQHFSQLELIDLDTKTFKKFNTGVNFSTNKDHTNTANENIETCKLMPLQGTLKADTFIDNINNTNEINITLNDYYHDTSLLECTSESKKRRMNESSLLMDEDFKSILSLKKQKYDLNNISQDINDSKLSEFNILEILGNPIHDSARQRETVTKNIVKKLQTNKICYTNLNPLSQLLPITHDTNIILTNANRLKFNHEVISQIQNKTSIKVIEEFFIDSITCDFILNYSTCIYIIEIEKFFQMCGEDELYYELHIKRLLGEFKKIILLIKYTQDTEDFDNDIFWKVRLYLNFPLLDIYFVLHDDRSCASHWIIHLSRVYSANEKLTDASSLFIAILKNLGFNSLLIKKLSKEYQLYDFFGNIKTVNS</sequence>
<dbReference type="STRING" id="1071380.I2H9F2"/>
<proteinExistence type="predicted"/>
<protein>
    <submittedName>
        <fullName evidence="1">Uncharacterized protein</fullName>
    </submittedName>
</protein>
<dbReference type="KEGG" id="tbl:TBLA_0I03510"/>
<keyword evidence="2" id="KW-1185">Reference proteome</keyword>
<dbReference type="RefSeq" id="XP_004182523.1">
    <property type="nucleotide sequence ID" value="XM_004182475.1"/>
</dbReference>
<accession>I2H9F2</accession>
<dbReference type="HOGENOM" id="CLU_385036_0_0_1"/>
<name>I2H9F2_HENB6</name>
<dbReference type="Proteomes" id="UP000002866">
    <property type="component" value="Chromosome 9"/>
</dbReference>
<dbReference type="EMBL" id="HE806324">
    <property type="protein sequence ID" value="CCH63004.1"/>
    <property type="molecule type" value="Genomic_DNA"/>
</dbReference>
<gene>
    <name evidence="1" type="primary">TBLA0I03510</name>
    <name evidence="1" type="ORF">TBLA_0I03510</name>
</gene>
<organism evidence="1 2">
    <name type="scientific">Henningerozyma blattae (strain ATCC 34711 / CBS 6284 / DSM 70876 / NBRC 10599 / NRRL Y-10934 / UCD 77-7)</name>
    <name type="common">Yeast</name>
    <name type="synonym">Tetrapisispora blattae</name>
    <dbReference type="NCBI Taxonomy" id="1071380"/>
    <lineage>
        <taxon>Eukaryota</taxon>
        <taxon>Fungi</taxon>
        <taxon>Dikarya</taxon>
        <taxon>Ascomycota</taxon>
        <taxon>Saccharomycotina</taxon>
        <taxon>Saccharomycetes</taxon>
        <taxon>Saccharomycetales</taxon>
        <taxon>Saccharomycetaceae</taxon>
        <taxon>Henningerozyma</taxon>
    </lineage>
</organism>
<reference evidence="1 2" key="1">
    <citation type="journal article" date="2011" name="Proc. Natl. Acad. Sci. U.S.A.">
        <title>Evolutionary erosion of yeast sex chromosomes by mating-type switching accidents.</title>
        <authorList>
            <person name="Gordon J.L."/>
            <person name="Armisen D."/>
            <person name="Proux-Wera E."/>
            <person name="Oheigeartaigh S.S."/>
            <person name="Byrne K.P."/>
            <person name="Wolfe K.H."/>
        </authorList>
    </citation>
    <scope>NUCLEOTIDE SEQUENCE [LARGE SCALE GENOMIC DNA]</scope>
    <source>
        <strain evidence="2">ATCC 34711 / CBS 6284 / DSM 70876 / NBRC 10599 / NRRL Y-10934 / UCD 77-7</strain>
    </source>
</reference>
<dbReference type="OrthoDB" id="4069286at2759"/>
<dbReference type="AlphaFoldDB" id="I2H9F2"/>
<dbReference type="GeneID" id="14498181"/>
<evidence type="ECO:0000313" key="1">
    <source>
        <dbReference type="EMBL" id="CCH63004.1"/>
    </source>
</evidence>
<evidence type="ECO:0000313" key="2">
    <source>
        <dbReference type="Proteomes" id="UP000002866"/>
    </source>
</evidence>
<dbReference type="eggNOG" id="ENOG502S02Z">
    <property type="taxonomic scope" value="Eukaryota"/>
</dbReference>
<dbReference type="InParanoid" id="I2H9F2"/>